<dbReference type="InterPro" id="IPR025246">
    <property type="entry name" value="IS30-like_HTH"/>
</dbReference>
<evidence type="ECO:0000259" key="1">
    <source>
        <dbReference type="Pfam" id="PF13936"/>
    </source>
</evidence>
<sequence>MSQRQIGRELALHSATISRVLRRNATSGGYDIQQA</sequence>
<organism evidence="2 3">
    <name type="scientific">Halomonas fontilapidosi</name>
    <dbReference type="NCBI Taxonomy" id="616675"/>
    <lineage>
        <taxon>Bacteria</taxon>
        <taxon>Pseudomonadati</taxon>
        <taxon>Pseudomonadota</taxon>
        <taxon>Gammaproteobacteria</taxon>
        <taxon>Oceanospirillales</taxon>
        <taxon>Halomonadaceae</taxon>
        <taxon>Halomonas</taxon>
    </lineage>
</organism>
<proteinExistence type="predicted"/>
<evidence type="ECO:0000313" key="2">
    <source>
        <dbReference type="EMBL" id="MBB3185652.1"/>
    </source>
</evidence>
<dbReference type="AlphaFoldDB" id="A0A7W5DMI9"/>
<dbReference type="EMBL" id="JACHXQ010000015">
    <property type="protein sequence ID" value="MBB3185652.1"/>
    <property type="molecule type" value="Genomic_DNA"/>
</dbReference>
<feature type="domain" description="Transposase IS30-like HTH" evidence="1">
    <location>
        <begin position="1"/>
        <end position="24"/>
    </location>
</feature>
<name>A0A7W5DMI9_9GAMM</name>
<accession>A0A7W5DMI9</accession>
<dbReference type="Proteomes" id="UP000563050">
    <property type="component" value="Unassembled WGS sequence"/>
</dbReference>
<protein>
    <submittedName>
        <fullName evidence="2">IS30 family transposase</fullName>
    </submittedName>
</protein>
<comment type="caution">
    <text evidence="2">The sequence shown here is derived from an EMBL/GenBank/DDBJ whole genome shotgun (WGS) entry which is preliminary data.</text>
</comment>
<dbReference type="Pfam" id="PF13936">
    <property type="entry name" value="HTH_38"/>
    <property type="match status" value="1"/>
</dbReference>
<reference evidence="2 3" key="1">
    <citation type="submission" date="2020-08" db="EMBL/GenBank/DDBJ databases">
        <title>Genomic Encyclopedia of Type Strains, Phase III (KMG-III): the genomes of soil and plant-associated and newly described type strains.</title>
        <authorList>
            <person name="Whitman W."/>
        </authorList>
    </citation>
    <scope>NUCLEOTIDE SEQUENCE [LARGE SCALE GENOMIC DNA]</scope>
    <source>
        <strain evidence="2 3">CECT 7341</strain>
    </source>
</reference>
<keyword evidence="3" id="KW-1185">Reference proteome</keyword>
<evidence type="ECO:0000313" key="3">
    <source>
        <dbReference type="Proteomes" id="UP000563050"/>
    </source>
</evidence>
<gene>
    <name evidence="2" type="ORF">FHR95_003243</name>
</gene>